<organism evidence="1 2">
    <name type="scientific">Methanothermococcus okinawensis</name>
    <dbReference type="NCBI Taxonomy" id="155863"/>
    <lineage>
        <taxon>Archaea</taxon>
        <taxon>Methanobacteriati</taxon>
        <taxon>Methanobacteriota</taxon>
        <taxon>Methanomada group</taxon>
        <taxon>Methanococci</taxon>
        <taxon>Methanococcales</taxon>
        <taxon>Methanococcaceae</taxon>
        <taxon>Methanothermococcus</taxon>
    </lineage>
</organism>
<dbReference type="Proteomes" id="UP000605144">
    <property type="component" value="Unassembled WGS sequence"/>
</dbReference>
<dbReference type="AlphaFoldDB" id="A0A832YS56"/>
<proteinExistence type="predicted"/>
<comment type="caution">
    <text evidence="1">The sequence shown here is derived from an EMBL/GenBank/DDBJ whole genome shotgun (WGS) entry which is preliminary data.</text>
</comment>
<dbReference type="Gene3D" id="3.20.20.150">
    <property type="entry name" value="Divalent-metal-dependent TIM barrel enzymes"/>
    <property type="match status" value="1"/>
</dbReference>
<dbReference type="InterPro" id="IPR036237">
    <property type="entry name" value="Xyl_isomerase-like_sf"/>
</dbReference>
<protein>
    <recommendedName>
        <fullName evidence="3">Xylose isomerase domain-containing protein TIM barrel</fullName>
    </recommendedName>
</protein>
<dbReference type="SUPFAM" id="SSF51658">
    <property type="entry name" value="Xylose isomerase-like"/>
    <property type="match status" value="1"/>
</dbReference>
<dbReference type="EMBL" id="DQSV01000044">
    <property type="protein sequence ID" value="HIP17100.1"/>
    <property type="molecule type" value="Genomic_DNA"/>
</dbReference>
<evidence type="ECO:0008006" key="3">
    <source>
        <dbReference type="Google" id="ProtNLM"/>
    </source>
</evidence>
<reference evidence="1" key="1">
    <citation type="journal article" date="2020" name="ISME J.">
        <title>Gammaproteobacteria mediating utilization of methyl-, sulfur- and petroleum organic compounds in deep ocean hydrothermal plumes.</title>
        <authorList>
            <person name="Zhou Z."/>
            <person name="Liu Y."/>
            <person name="Pan J."/>
            <person name="Cron B.R."/>
            <person name="Toner B.M."/>
            <person name="Anantharaman K."/>
            <person name="Breier J.A."/>
            <person name="Dick G.J."/>
            <person name="Li M."/>
        </authorList>
    </citation>
    <scope>NUCLEOTIDE SEQUENCE</scope>
    <source>
        <strain evidence="1">SZUA-1385</strain>
    </source>
</reference>
<accession>A0A832YS56</accession>
<name>A0A832YS56_9EURY</name>
<evidence type="ECO:0000313" key="2">
    <source>
        <dbReference type="Proteomes" id="UP000605144"/>
    </source>
</evidence>
<gene>
    <name evidence="1" type="ORF">EYG76_02215</name>
</gene>
<sequence>MILFEWGTYNALSTLKQAALLGTRITEIPPAVLSRKISPDYYENYRMMGKEYFTLILAHGPYYNLTSERGLKAHLAAIERATLCGAKIYNYHLGKKIGEGDVNAHLEILKKFRGINSEMIYSPEPAANEGEFGTLDEIEELVIAAKEEGIKIIPSLQLENIFLNELNAYENDDLMEASEKVNVKWWLNVLERMDRISEDMIHIRFSQVISIKHGSKVYKKRMPLGMGYPPIEPLAEALSTYFVNNSMEKIVKKVLFIYTGLPDVKYRDLIDIYAKILKLSIDKLMSKKNQREYGRFYASPKMEEEKEEDKSQYNIITS</sequence>
<evidence type="ECO:0000313" key="1">
    <source>
        <dbReference type="EMBL" id="HIP17100.1"/>
    </source>
</evidence>